<name>A0A016WUK6_9BILA</name>
<comment type="caution">
    <text evidence="1">The sequence shown here is derived from an EMBL/GenBank/DDBJ whole genome shotgun (WGS) entry which is preliminary data.</text>
</comment>
<organism evidence="1 2">
    <name type="scientific">Ancylostoma ceylanicum</name>
    <dbReference type="NCBI Taxonomy" id="53326"/>
    <lineage>
        <taxon>Eukaryota</taxon>
        <taxon>Metazoa</taxon>
        <taxon>Ecdysozoa</taxon>
        <taxon>Nematoda</taxon>
        <taxon>Chromadorea</taxon>
        <taxon>Rhabditida</taxon>
        <taxon>Rhabditina</taxon>
        <taxon>Rhabditomorpha</taxon>
        <taxon>Strongyloidea</taxon>
        <taxon>Ancylostomatidae</taxon>
        <taxon>Ancylostomatinae</taxon>
        <taxon>Ancylostoma</taxon>
    </lineage>
</organism>
<dbReference type="EMBL" id="JARK01000098">
    <property type="protein sequence ID" value="EYC43286.1"/>
    <property type="molecule type" value="Genomic_DNA"/>
</dbReference>
<dbReference type="Proteomes" id="UP000024635">
    <property type="component" value="Unassembled WGS sequence"/>
</dbReference>
<gene>
    <name evidence="1" type="primary">Acey_s0498.g2534</name>
    <name evidence="1" type="ORF">Y032_0498g2534</name>
</gene>
<sequence>MVLQHGYNMSNATGTMTTMRVRKQKSNRKCHFSSCFPLYNYHNYDLQIPLNLLFYCLEVDPPIREEWTTLPPTTVRLQSWVKCG</sequence>
<evidence type="ECO:0000313" key="2">
    <source>
        <dbReference type="Proteomes" id="UP000024635"/>
    </source>
</evidence>
<reference evidence="2" key="1">
    <citation type="journal article" date="2015" name="Nat. Genet.">
        <title>The genome and transcriptome of the zoonotic hookworm Ancylostoma ceylanicum identify infection-specific gene families.</title>
        <authorList>
            <person name="Schwarz E.M."/>
            <person name="Hu Y."/>
            <person name="Antoshechkin I."/>
            <person name="Miller M.M."/>
            <person name="Sternberg P.W."/>
            <person name="Aroian R.V."/>
        </authorList>
    </citation>
    <scope>NUCLEOTIDE SEQUENCE</scope>
    <source>
        <strain evidence="2">HY135</strain>
    </source>
</reference>
<dbReference type="AlphaFoldDB" id="A0A016WUK6"/>
<protein>
    <submittedName>
        <fullName evidence="1">Uncharacterized protein</fullName>
    </submittedName>
</protein>
<accession>A0A016WUK6</accession>
<keyword evidence="2" id="KW-1185">Reference proteome</keyword>
<evidence type="ECO:0000313" key="1">
    <source>
        <dbReference type="EMBL" id="EYC43286.1"/>
    </source>
</evidence>
<proteinExistence type="predicted"/>